<feature type="transmembrane region" description="Helical" evidence="6">
    <location>
        <begin position="188"/>
        <end position="209"/>
    </location>
</feature>
<evidence type="ECO:0000256" key="6">
    <source>
        <dbReference type="SAM" id="Phobius"/>
    </source>
</evidence>
<dbReference type="PANTHER" id="PTHR13353">
    <property type="entry name" value="TRANSMEMBRANE PROTEIN 19"/>
    <property type="match status" value="1"/>
</dbReference>
<evidence type="ECO:0000313" key="7">
    <source>
        <dbReference type="EMBL" id="WNR43215.1"/>
    </source>
</evidence>
<dbReference type="Pfam" id="PF01940">
    <property type="entry name" value="DUF92"/>
    <property type="match status" value="1"/>
</dbReference>
<dbReference type="RefSeq" id="WP_314797296.1">
    <property type="nucleotide sequence ID" value="NZ_CP130319.1"/>
</dbReference>
<evidence type="ECO:0000256" key="1">
    <source>
        <dbReference type="ARBA" id="ARBA00004141"/>
    </source>
</evidence>
<evidence type="ECO:0000313" key="8">
    <source>
        <dbReference type="Proteomes" id="UP001304650"/>
    </source>
</evidence>
<dbReference type="EMBL" id="CP130319">
    <property type="protein sequence ID" value="WNR43215.1"/>
    <property type="molecule type" value="Genomic_DNA"/>
</dbReference>
<keyword evidence="5 6" id="KW-0472">Membrane</keyword>
<sequence>MDWLLGCLGSVLIAGAAYWKQSLSRSGFIAAVLLGMTMYALASAAWFGTLIAFFISSSLLSKLKQARKAAAESGYAKGGRRDAGQVAANGGLGLLLCIGHSIWPSSIWWFLYVGVMATVNADTWATEIGGMSKSVPRSIVSGKRVTAGTSGGVTLLGLTASLAGGAFIGLVGGVLLHVGESSESTSGVAMLVLQGAIAGLGGSLADSWLGATLQVMYRCEICDRTVEKPEHCGKQGVHIRGLRGMTNDLVNAGSSIFGGALCLILSIILLS</sequence>
<dbReference type="PANTHER" id="PTHR13353:SF5">
    <property type="entry name" value="TRANSMEMBRANE PROTEIN 19"/>
    <property type="match status" value="1"/>
</dbReference>
<dbReference type="InterPro" id="IPR002794">
    <property type="entry name" value="DUF92_TMEM19"/>
</dbReference>
<comment type="similarity">
    <text evidence="2">Belongs to the TMEM19 family.</text>
</comment>
<evidence type="ECO:0000256" key="5">
    <source>
        <dbReference type="ARBA" id="ARBA00023136"/>
    </source>
</evidence>
<feature type="transmembrane region" description="Helical" evidence="6">
    <location>
        <begin position="27"/>
        <end position="55"/>
    </location>
</feature>
<proteinExistence type="inferred from homology"/>
<evidence type="ECO:0000256" key="4">
    <source>
        <dbReference type="ARBA" id="ARBA00022989"/>
    </source>
</evidence>
<dbReference type="GO" id="GO:0016020">
    <property type="term" value="C:membrane"/>
    <property type="evidence" value="ECO:0007669"/>
    <property type="project" value="UniProtKB-SubCell"/>
</dbReference>
<gene>
    <name evidence="7" type="ORF">MJB10_19165</name>
</gene>
<dbReference type="AlphaFoldDB" id="A0AA96LK43"/>
<feature type="transmembrane region" description="Helical" evidence="6">
    <location>
        <begin position="152"/>
        <end position="176"/>
    </location>
</feature>
<dbReference type="KEGG" id="proo:MJB10_19165"/>
<feature type="transmembrane region" description="Helical" evidence="6">
    <location>
        <begin position="249"/>
        <end position="270"/>
    </location>
</feature>
<protein>
    <submittedName>
        <fullName evidence="7">DUF92 domain-containing protein</fullName>
    </submittedName>
</protein>
<organism evidence="7 8">
    <name type="scientific">Paenibacillus roseopurpureus</name>
    <dbReference type="NCBI Taxonomy" id="2918901"/>
    <lineage>
        <taxon>Bacteria</taxon>
        <taxon>Bacillati</taxon>
        <taxon>Bacillota</taxon>
        <taxon>Bacilli</taxon>
        <taxon>Bacillales</taxon>
        <taxon>Paenibacillaceae</taxon>
        <taxon>Paenibacillus</taxon>
    </lineage>
</organism>
<dbReference type="Proteomes" id="UP001304650">
    <property type="component" value="Chromosome"/>
</dbReference>
<evidence type="ECO:0000256" key="2">
    <source>
        <dbReference type="ARBA" id="ARBA00009012"/>
    </source>
</evidence>
<keyword evidence="3 6" id="KW-0812">Transmembrane</keyword>
<name>A0AA96LK43_9BACL</name>
<evidence type="ECO:0000256" key="3">
    <source>
        <dbReference type="ARBA" id="ARBA00022692"/>
    </source>
</evidence>
<keyword evidence="8" id="KW-1185">Reference proteome</keyword>
<keyword evidence="4 6" id="KW-1133">Transmembrane helix</keyword>
<comment type="subcellular location">
    <subcellularLocation>
        <location evidence="1">Membrane</location>
        <topology evidence="1">Multi-pass membrane protein</topology>
    </subcellularLocation>
</comment>
<reference evidence="7" key="1">
    <citation type="submission" date="2022-02" db="EMBL/GenBank/DDBJ databases">
        <title>Paenibacillus sp. MBLB1832 Whole Genome Shotgun Sequencing.</title>
        <authorList>
            <person name="Hwang C.Y."/>
            <person name="Cho E.-S."/>
            <person name="Seo M.-J."/>
        </authorList>
    </citation>
    <scope>NUCLEOTIDE SEQUENCE</scope>
    <source>
        <strain evidence="7">MBLB1832</strain>
    </source>
</reference>
<accession>A0AA96LK43</accession>